<dbReference type="PANTHER" id="PTHR10414">
    <property type="entry name" value="ETHANOLAMINEPHOSPHOTRANSFERASE"/>
    <property type="match status" value="1"/>
</dbReference>
<keyword evidence="6" id="KW-1133">Transmembrane helix</keyword>
<evidence type="ECO:0000256" key="2">
    <source>
        <dbReference type="ARBA" id="ARBA00010441"/>
    </source>
</evidence>
<comment type="similarity">
    <text evidence="2 5">Belongs to the CDP-alcohol phosphatidyltransferase class-I family.</text>
</comment>
<feature type="transmembrane region" description="Helical" evidence="6">
    <location>
        <begin position="309"/>
        <end position="330"/>
    </location>
</feature>
<evidence type="ECO:0008006" key="9">
    <source>
        <dbReference type="Google" id="ProtNLM"/>
    </source>
</evidence>
<feature type="transmembrane region" description="Helical" evidence="6">
    <location>
        <begin position="226"/>
        <end position="246"/>
    </location>
</feature>
<keyword evidence="4 6" id="KW-0472">Membrane</keyword>
<dbReference type="PIRSF" id="PIRSF015665">
    <property type="entry name" value="CHOPT"/>
    <property type="match status" value="1"/>
</dbReference>
<protein>
    <recommendedName>
        <fullName evidence="9">Choline/ethanolaminephosphotransferase</fullName>
    </recommendedName>
</protein>
<keyword evidence="8" id="KW-1185">Reference proteome</keyword>
<dbReference type="EMBL" id="KZ819371">
    <property type="protein sequence ID" value="PWN43238.1"/>
    <property type="molecule type" value="Genomic_DNA"/>
</dbReference>
<dbReference type="GO" id="GO:0016780">
    <property type="term" value="F:phosphotransferase activity, for other substituted phosphate groups"/>
    <property type="evidence" value="ECO:0007669"/>
    <property type="project" value="InterPro"/>
</dbReference>
<feature type="transmembrane region" description="Helical" evidence="6">
    <location>
        <begin position="402"/>
        <end position="420"/>
    </location>
</feature>
<dbReference type="InterPro" id="IPR000462">
    <property type="entry name" value="CDP-OH_P_trans"/>
</dbReference>
<keyword evidence="6" id="KW-0812">Transmembrane</keyword>
<dbReference type="AlphaFoldDB" id="A0A316W2C3"/>
<comment type="subcellular location">
    <subcellularLocation>
        <location evidence="1">Membrane</location>
    </subcellularLocation>
</comment>
<dbReference type="Proteomes" id="UP000245783">
    <property type="component" value="Unassembled WGS sequence"/>
</dbReference>
<evidence type="ECO:0000256" key="3">
    <source>
        <dbReference type="ARBA" id="ARBA00022679"/>
    </source>
</evidence>
<sequence>MGHYIPKRRLPALHAYKYSGQDDSWISANLLSPWWNWLVQQFPLWVAPNTITLSGLALVGINFASLLIIDGGMDCGTSASLDPRRRTENLNASGDKWASVSLFEHWGFPESMKEHTFSQVRCIPPWVFLSWSIGLFLYQSLDAIDGKQARRTGMAGPLGEMFDHGCDAINTTLESLLCCAALNVGRSYWALASVVATLSNFYLTTWEEYHTGTLYLSAFSGPVEGILMICVIYLITAIVPGGANFWNRGIFSLSGIESLDVPALAHLAAWNIKANEAFLSFGATALGFNILASYGNVRKARAAKGLSTVTPLTGLLPLLAQNVVMVAWALGNHGQLLKDGSVFVAFISTWGLGFAYSVGLLIVAHVTKAPFPYWNIATLFGLVGAVDAWLPTPILQSSPQRVQVTVLSSLGLAAAFYLHFCYDVITTITVETGKPCFQVVPPEQQKPKNEGKELSKKQ</sequence>
<feature type="transmembrane region" description="Helical" evidence="6">
    <location>
        <begin position="188"/>
        <end position="206"/>
    </location>
</feature>
<evidence type="ECO:0000256" key="4">
    <source>
        <dbReference type="ARBA" id="ARBA00023136"/>
    </source>
</evidence>
<feature type="transmembrane region" description="Helical" evidence="6">
    <location>
        <begin position="371"/>
        <end position="390"/>
    </location>
</feature>
<organism evidence="7 8">
    <name type="scientific">Ceraceosorus guamensis</name>
    <dbReference type="NCBI Taxonomy" id="1522189"/>
    <lineage>
        <taxon>Eukaryota</taxon>
        <taxon>Fungi</taxon>
        <taxon>Dikarya</taxon>
        <taxon>Basidiomycota</taxon>
        <taxon>Ustilaginomycotina</taxon>
        <taxon>Exobasidiomycetes</taxon>
        <taxon>Ceraceosorales</taxon>
        <taxon>Ceraceosoraceae</taxon>
        <taxon>Ceraceosorus</taxon>
    </lineage>
</organism>
<dbReference type="Gene3D" id="1.20.120.1760">
    <property type="match status" value="1"/>
</dbReference>
<gene>
    <name evidence="7" type="ORF">IE81DRAFT_322530</name>
</gene>
<dbReference type="OrthoDB" id="196717at2759"/>
<dbReference type="InterPro" id="IPR043130">
    <property type="entry name" value="CDP-OH_PTrfase_TM_dom"/>
</dbReference>
<dbReference type="InParanoid" id="A0A316W2C3"/>
<keyword evidence="3 5" id="KW-0808">Transferase</keyword>
<dbReference type="GO" id="GO:0008654">
    <property type="term" value="P:phospholipid biosynthetic process"/>
    <property type="evidence" value="ECO:0007669"/>
    <property type="project" value="InterPro"/>
</dbReference>
<dbReference type="Pfam" id="PF01066">
    <property type="entry name" value="CDP-OH_P_transf"/>
    <property type="match status" value="1"/>
</dbReference>
<feature type="transmembrane region" description="Helical" evidence="6">
    <location>
        <begin position="342"/>
        <end position="365"/>
    </location>
</feature>
<reference evidence="7 8" key="1">
    <citation type="journal article" date="2018" name="Mol. Biol. Evol.">
        <title>Broad Genomic Sampling Reveals a Smut Pathogenic Ancestry of the Fungal Clade Ustilaginomycotina.</title>
        <authorList>
            <person name="Kijpornyongpan T."/>
            <person name="Mondo S.J."/>
            <person name="Barry K."/>
            <person name="Sandor L."/>
            <person name="Lee J."/>
            <person name="Lipzen A."/>
            <person name="Pangilinan J."/>
            <person name="LaButti K."/>
            <person name="Hainaut M."/>
            <person name="Henrissat B."/>
            <person name="Grigoriev I.V."/>
            <person name="Spatafora J.W."/>
            <person name="Aime M.C."/>
        </authorList>
    </citation>
    <scope>NUCLEOTIDE SEQUENCE [LARGE SCALE GENOMIC DNA]</scope>
    <source>
        <strain evidence="7 8">MCA 4658</strain>
    </source>
</reference>
<dbReference type="PANTHER" id="PTHR10414:SF37">
    <property type="entry name" value="BB IN A BOXCAR, ISOFORM C"/>
    <property type="match status" value="1"/>
</dbReference>
<dbReference type="GeneID" id="37035534"/>
<name>A0A316W2C3_9BASI</name>
<dbReference type="InterPro" id="IPR048254">
    <property type="entry name" value="CDP_ALCOHOL_P_TRANSF_CS"/>
</dbReference>
<dbReference type="PROSITE" id="PS00379">
    <property type="entry name" value="CDP_ALCOHOL_P_TRANSF"/>
    <property type="match status" value="1"/>
</dbReference>
<accession>A0A316W2C3</accession>
<evidence type="ECO:0000313" key="7">
    <source>
        <dbReference type="EMBL" id="PWN43238.1"/>
    </source>
</evidence>
<dbReference type="GO" id="GO:0016020">
    <property type="term" value="C:membrane"/>
    <property type="evidence" value="ECO:0007669"/>
    <property type="project" value="UniProtKB-SubCell"/>
</dbReference>
<dbReference type="FunCoup" id="A0A316W2C3">
    <property type="interactions" value="248"/>
</dbReference>
<dbReference type="InterPro" id="IPR014472">
    <property type="entry name" value="CHOPT"/>
</dbReference>
<proteinExistence type="inferred from homology"/>
<dbReference type="RefSeq" id="XP_025370398.1">
    <property type="nucleotide sequence ID" value="XM_025513664.1"/>
</dbReference>
<evidence type="ECO:0000256" key="1">
    <source>
        <dbReference type="ARBA" id="ARBA00004370"/>
    </source>
</evidence>
<evidence type="ECO:0000313" key="8">
    <source>
        <dbReference type="Proteomes" id="UP000245783"/>
    </source>
</evidence>
<dbReference type="STRING" id="1522189.A0A316W2C3"/>
<evidence type="ECO:0000256" key="5">
    <source>
        <dbReference type="RuleBase" id="RU003750"/>
    </source>
</evidence>
<evidence type="ECO:0000256" key="6">
    <source>
        <dbReference type="SAM" id="Phobius"/>
    </source>
</evidence>